<proteinExistence type="predicted"/>
<evidence type="ECO:0000313" key="1">
    <source>
        <dbReference type="EMBL" id="KAE7997261.1"/>
    </source>
</evidence>
<dbReference type="EMBL" id="CM017321">
    <property type="protein sequence ID" value="KAE7997261.1"/>
    <property type="molecule type" value="Genomic_DNA"/>
</dbReference>
<dbReference type="Proteomes" id="UP000327013">
    <property type="component" value="Chromosome 1"/>
</dbReference>
<sequence length="203" mass="22787">MSATEGQTTGPENPTSSAALQPETTEAYVWVAPSSLVLTQGGASDGATLEETTGAPNVGDSHVHTEEYLRSAKRGLQHQEYGQHYGFGGVIQDVYFQLDEYMSHETTPEEEEFYHGVARRRYNVGMQEDYGSYSNMGFQDHSYQEHGHLNQGAPEGSLCANTPFPRRRGISPGWWRIHELYKTIRVCAILHRTGSYVRRRNNT</sequence>
<keyword evidence="2" id="KW-1185">Reference proteome</keyword>
<name>A0A5N6QFM1_9ROSI</name>
<gene>
    <name evidence="1" type="ORF">FH972_001909</name>
</gene>
<organism evidence="1 2">
    <name type="scientific">Carpinus fangiana</name>
    <dbReference type="NCBI Taxonomy" id="176857"/>
    <lineage>
        <taxon>Eukaryota</taxon>
        <taxon>Viridiplantae</taxon>
        <taxon>Streptophyta</taxon>
        <taxon>Embryophyta</taxon>
        <taxon>Tracheophyta</taxon>
        <taxon>Spermatophyta</taxon>
        <taxon>Magnoliopsida</taxon>
        <taxon>eudicotyledons</taxon>
        <taxon>Gunneridae</taxon>
        <taxon>Pentapetalae</taxon>
        <taxon>rosids</taxon>
        <taxon>fabids</taxon>
        <taxon>Fagales</taxon>
        <taxon>Betulaceae</taxon>
        <taxon>Carpinus</taxon>
    </lineage>
</organism>
<dbReference type="AlphaFoldDB" id="A0A5N6QFM1"/>
<protein>
    <submittedName>
        <fullName evidence="1">Uncharacterized protein</fullName>
    </submittedName>
</protein>
<reference evidence="1 2" key="1">
    <citation type="submission" date="2019-06" db="EMBL/GenBank/DDBJ databases">
        <title>A chromosomal-level reference genome of Carpinus fangiana (Coryloideae, Betulaceae).</title>
        <authorList>
            <person name="Yang X."/>
            <person name="Wang Z."/>
            <person name="Zhang L."/>
            <person name="Hao G."/>
            <person name="Liu J."/>
            <person name="Yang Y."/>
        </authorList>
    </citation>
    <scope>NUCLEOTIDE SEQUENCE [LARGE SCALE GENOMIC DNA]</scope>
    <source>
        <strain evidence="1">Cfa_2016G</strain>
        <tissue evidence="1">Leaf</tissue>
    </source>
</reference>
<accession>A0A5N6QFM1</accession>
<evidence type="ECO:0000313" key="2">
    <source>
        <dbReference type="Proteomes" id="UP000327013"/>
    </source>
</evidence>